<organism evidence="1 2">
    <name type="scientific">Cucurbita argyrosperma subsp. sororia</name>
    <dbReference type="NCBI Taxonomy" id="37648"/>
    <lineage>
        <taxon>Eukaryota</taxon>
        <taxon>Viridiplantae</taxon>
        <taxon>Streptophyta</taxon>
        <taxon>Embryophyta</taxon>
        <taxon>Tracheophyta</taxon>
        <taxon>Spermatophyta</taxon>
        <taxon>Magnoliopsida</taxon>
        <taxon>eudicotyledons</taxon>
        <taxon>Gunneridae</taxon>
        <taxon>Pentapetalae</taxon>
        <taxon>rosids</taxon>
        <taxon>fabids</taxon>
        <taxon>Cucurbitales</taxon>
        <taxon>Cucurbitaceae</taxon>
        <taxon>Cucurbiteae</taxon>
        <taxon>Cucurbita</taxon>
    </lineage>
</organism>
<dbReference type="Proteomes" id="UP000685013">
    <property type="component" value="Chromosome 4"/>
</dbReference>
<feature type="non-terminal residue" evidence="1">
    <location>
        <position position="1"/>
    </location>
</feature>
<keyword evidence="2" id="KW-1185">Reference proteome</keyword>
<sequence>MRLKHNTAHIKLDGVLLNWGNIFCKHPYEIRFRNLSMLWKDAGGSKVALRQVTKTVKNLENRKVRNRSHKWCGQKGSGREAEAGAGAVAVSVAVAAQS</sequence>
<comment type="caution">
    <text evidence="1">The sequence shown here is derived from an EMBL/GenBank/DDBJ whole genome shotgun (WGS) entry which is preliminary data.</text>
</comment>
<evidence type="ECO:0000313" key="2">
    <source>
        <dbReference type="Proteomes" id="UP000685013"/>
    </source>
</evidence>
<accession>A0AAV6NVH9</accession>
<dbReference type="EMBL" id="JAGKQH010000004">
    <property type="protein sequence ID" value="KAG6602069.1"/>
    <property type="molecule type" value="Genomic_DNA"/>
</dbReference>
<name>A0AAV6NVH9_9ROSI</name>
<protein>
    <submittedName>
        <fullName evidence="1">Uncharacterized protein</fullName>
    </submittedName>
</protein>
<gene>
    <name evidence="1" type="ORF">SDJN03_07302</name>
</gene>
<dbReference type="AlphaFoldDB" id="A0AAV6NVH9"/>
<proteinExistence type="predicted"/>
<reference evidence="1 2" key="1">
    <citation type="journal article" date="2021" name="Hortic Res">
        <title>The domestication of Cucurbita argyrosperma as revealed by the genome of its wild relative.</title>
        <authorList>
            <person name="Barrera-Redondo J."/>
            <person name="Sanchez-de la Vega G."/>
            <person name="Aguirre-Liguori J.A."/>
            <person name="Castellanos-Morales G."/>
            <person name="Gutierrez-Guerrero Y.T."/>
            <person name="Aguirre-Dugua X."/>
            <person name="Aguirre-Planter E."/>
            <person name="Tenaillon M.I."/>
            <person name="Lira-Saade R."/>
            <person name="Eguiarte L.E."/>
        </authorList>
    </citation>
    <scope>NUCLEOTIDE SEQUENCE [LARGE SCALE GENOMIC DNA]</scope>
    <source>
        <strain evidence="1">JBR-2021</strain>
    </source>
</reference>
<evidence type="ECO:0000313" key="1">
    <source>
        <dbReference type="EMBL" id="KAG6602069.1"/>
    </source>
</evidence>